<evidence type="ECO:0000256" key="1">
    <source>
        <dbReference type="ARBA" id="ARBA00022803"/>
    </source>
</evidence>
<dbReference type="PANTHER" id="PTHR12558:SF13">
    <property type="entry name" value="CELL DIVISION CYCLE PROTEIN 27 HOMOLOG"/>
    <property type="match status" value="1"/>
</dbReference>
<dbReference type="Gene3D" id="1.25.40.10">
    <property type="entry name" value="Tetratricopeptide repeat domain"/>
    <property type="match status" value="3"/>
</dbReference>
<name>A0A7E4VA66_PANRE</name>
<accession>A0A7E4VA66</accession>
<reference evidence="5" key="2">
    <citation type="submission" date="2020-10" db="UniProtKB">
        <authorList>
            <consortium name="WormBaseParasite"/>
        </authorList>
    </citation>
    <scope>IDENTIFICATION</scope>
</reference>
<proteinExistence type="inferred from homology"/>
<reference evidence="4" key="1">
    <citation type="journal article" date="2013" name="Genetics">
        <title>The draft genome and transcriptome of Panagrellus redivivus are shaped by the harsh demands of a free-living lifestyle.</title>
        <authorList>
            <person name="Srinivasan J."/>
            <person name="Dillman A.R."/>
            <person name="Macchietto M.G."/>
            <person name="Heikkinen L."/>
            <person name="Lakso M."/>
            <person name="Fracchia K.M."/>
            <person name="Antoshechkin I."/>
            <person name="Mortazavi A."/>
            <person name="Wong G."/>
            <person name="Sternberg P.W."/>
        </authorList>
    </citation>
    <scope>NUCLEOTIDE SEQUENCE [LARGE SCALE GENOMIC DNA]</scope>
    <source>
        <strain evidence="4">MT8872</strain>
    </source>
</reference>
<evidence type="ECO:0000313" key="4">
    <source>
        <dbReference type="Proteomes" id="UP000492821"/>
    </source>
</evidence>
<evidence type="ECO:0000256" key="2">
    <source>
        <dbReference type="ARBA" id="ARBA00038210"/>
    </source>
</evidence>
<dbReference type="InterPro" id="IPR019734">
    <property type="entry name" value="TPR_rpt"/>
</dbReference>
<keyword evidence="1" id="KW-0802">TPR repeat</keyword>
<organism evidence="4 5">
    <name type="scientific">Panagrellus redivivus</name>
    <name type="common">Microworm</name>
    <dbReference type="NCBI Taxonomy" id="6233"/>
    <lineage>
        <taxon>Eukaryota</taxon>
        <taxon>Metazoa</taxon>
        <taxon>Ecdysozoa</taxon>
        <taxon>Nematoda</taxon>
        <taxon>Chromadorea</taxon>
        <taxon>Rhabditida</taxon>
        <taxon>Tylenchina</taxon>
        <taxon>Panagrolaimomorpha</taxon>
        <taxon>Panagrolaimoidea</taxon>
        <taxon>Panagrolaimidae</taxon>
        <taxon>Panagrellus</taxon>
    </lineage>
</organism>
<evidence type="ECO:0000313" key="5">
    <source>
        <dbReference type="WBParaSite" id="Pan_g18347.t1"/>
    </source>
</evidence>
<comment type="similarity">
    <text evidence="2">Belongs to the APC3/CDC27 family.</text>
</comment>
<sequence length="1158" mass="128987">MSSANAALKAIRDSIKAGNFEKAAREIQAAETSGVSSIHLFLFGIAAANALGKESTALAYLGKAKEIANDNAEVIRAECAVYEKFPTAVTSEGLQVLENAIENEGTSDEKREKYRKIRWLFFLRAGKVANFEQLPDLEDALGDFDVCEALLKAAKSGAKVQLSIAQKAFISAKDQLSQPEHLFGVLLFNSAGFVGALQQFAIEHALKFGTDDQTIFKTVLCPLAEFLLKQEHVSPDLQTLIQSEKFVPEGKPFTEWLVHLLNGNIALAYDALLKLSPDVYSRWPFLGLALHTFISTKQYVRALSLYRATVKYFPAALNAKLAIFEVEAIFANHGDNVDLKNIVKIADRVNLENPDPRLSEVKLRAEILLGTVTPLEVDTAAKGLSDLKRLELLAESQFSVKNYKAAAFHAERAVEADEHSWRSKLILAKCAWHIDEDYDEAQDQLRVLASEEPFVADVYAAMAELMFEGEDFEVAKKLIDHATLLNPCRQTFRELQDEIYARLDLPVADRLKNLNAYVQLKPYSMWAVKHATILEVQNGHFDEAVGKLKRVINAMSNDADVDSEVKRDAAAIWGYVGVVNFHRGQTLSTMYAFESAVALAPENPSYLLQLALSQRKLCQFDKVFATLKLFRALPASPILKDVAHRLFLETVALYAADLPAGKAQLRQLIVLFKILGAMSTSQWCKYRALTFAVANALKLLRGYNESVLEAVLPEIADFAGKFSLTDGTTILKLEVGLLLSLLAIEENAGSLNEAGVRLLEFAWKLEDVTVAVAARRFFRKAIVSVTDPTIQASLYINLGLTYSVPGALDAEKALHCFLRALQLNKNNAAALSLVGFICLSLNRFADARKAFNAAHILEPDQVQHWWGRALHAEITGEKNTAEVRNDYQHSLSIQPCSQAIESFAYYLLEAKRKHEAVSKETFFDFTVVKSLLLTNPQSDILDFSLAVIAEHFRHFEEAAFLISRVSSRSSEVQLTKSRILTASPNTSSPPGAPESIQRLNSVYHASLDEAVAATGFKMQMYITLLLNSLARDNSRIFWKFFTAKVYPLIMGFVNVLGLDSYWSRSIHAVLRENRPPHKLLEVFPLVRPKHEYTSTRALQVDTTKFVRYDPAVAPLLEIFTRLREEQPTEDDVTFDEDDASLLIPSDLLDDDDGFGDDM</sequence>
<dbReference type="AlphaFoldDB" id="A0A7E4VA66"/>
<dbReference type="InterPro" id="IPR011990">
    <property type="entry name" value="TPR-like_helical_dom_sf"/>
</dbReference>
<dbReference type="WBParaSite" id="Pan_g18347.t1">
    <property type="protein sequence ID" value="Pan_g18347.t1"/>
    <property type="gene ID" value="Pan_g18347"/>
</dbReference>
<dbReference type="PANTHER" id="PTHR12558">
    <property type="entry name" value="CELL DIVISION CYCLE 16,23,27"/>
    <property type="match status" value="1"/>
</dbReference>
<evidence type="ECO:0000256" key="3">
    <source>
        <dbReference type="ARBA" id="ARBA00039307"/>
    </source>
</evidence>
<dbReference type="SMART" id="SM00028">
    <property type="entry name" value="TPR"/>
    <property type="match status" value="4"/>
</dbReference>
<protein>
    <recommendedName>
        <fullName evidence="3">Cell division cycle protein 27 homolog</fullName>
    </recommendedName>
</protein>
<dbReference type="Proteomes" id="UP000492821">
    <property type="component" value="Unassembled WGS sequence"/>
</dbReference>
<dbReference type="SUPFAM" id="SSF48452">
    <property type="entry name" value="TPR-like"/>
    <property type="match status" value="2"/>
</dbReference>
<keyword evidence="4" id="KW-1185">Reference proteome</keyword>